<dbReference type="Proteomes" id="UP001165960">
    <property type="component" value="Unassembled WGS sequence"/>
</dbReference>
<evidence type="ECO:0000313" key="1">
    <source>
        <dbReference type="EMBL" id="KAJ9081194.1"/>
    </source>
</evidence>
<keyword evidence="2" id="KW-1185">Reference proteome</keyword>
<proteinExistence type="predicted"/>
<sequence length="136" mass="15658">MAPSPEDLSATRKELTNAKAGRLINFIKSNKEDDPDRILARRIEKLIHYGQPNWEGSLALKQIYKSMLNQTRDQAQDHEDRYEAFVPQQELDFEEIEGSTMLSKEAQKKLEFVIDYLKQGNNFSDAIQELAGQLTN</sequence>
<name>A0ACC2U2Z9_9FUNG</name>
<evidence type="ECO:0000313" key="2">
    <source>
        <dbReference type="Proteomes" id="UP001165960"/>
    </source>
</evidence>
<comment type="caution">
    <text evidence="1">The sequence shown here is derived from an EMBL/GenBank/DDBJ whole genome shotgun (WGS) entry which is preliminary data.</text>
</comment>
<dbReference type="EMBL" id="QTSX02001493">
    <property type="protein sequence ID" value="KAJ9081194.1"/>
    <property type="molecule type" value="Genomic_DNA"/>
</dbReference>
<accession>A0ACC2U2Z9</accession>
<reference evidence="1" key="1">
    <citation type="submission" date="2022-04" db="EMBL/GenBank/DDBJ databases">
        <title>Genome of the entomopathogenic fungus Entomophthora muscae.</title>
        <authorList>
            <person name="Elya C."/>
            <person name="Lovett B.R."/>
            <person name="Lee E."/>
            <person name="Macias A.M."/>
            <person name="Hajek A.E."/>
            <person name="De Bivort B.L."/>
            <person name="Kasson M.T."/>
            <person name="De Fine Licht H.H."/>
            <person name="Stajich J.E."/>
        </authorList>
    </citation>
    <scope>NUCLEOTIDE SEQUENCE</scope>
    <source>
        <strain evidence="1">Berkeley</strain>
    </source>
</reference>
<organism evidence="1 2">
    <name type="scientific">Entomophthora muscae</name>
    <dbReference type="NCBI Taxonomy" id="34485"/>
    <lineage>
        <taxon>Eukaryota</taxon>
        <taxon>Fungi</taxon>
        <taxon>Fungi incertae sedis</taxon>
        <taxon>Zoopagomycota</taxon>
        <taxon>Entomophthoromycotina</taxon>
        <taxon>Entomophthoromycetes</taxon>
        <taxon>Entomophthorales</taxon>
        <taxon>Entomophthoraceae</taxon>
        <taxon>Entomophthora</taxon>
    </lineage>
</organism>
<gene>
    <name evidence="1" type="ORF">DSO57_1017383</name>
</gene>
<protein>
    <submittedName>
        <fullName evidence="1">Uncharacterized protein</fullName>
    </submittedName>
</protein>